<proteinExistence type="predicted"/>
<comment type="caution">
    <text evidence="1">The sequence shown here is derived from an EMBL/GenBank/DDBJ whole genome shotgun (WGS) entry which is preliminary data.</text>
</comment>
<organism evidence="1 2">
    <name type="scientific">Aerophobetes bacterium</name>
    <dbReference type="NCBI Taxonomy" id="2030807"/>
    <lineage>
        <taxon>Bacteria</taxon>
        <taxon>Candidatus Aerophobota</taxon>
    </lineage>
</organism>
<sequence length="254" mass="29205">MQKIYFLKSTAFLLFILTALFICKVLIEANIKENVPPVSLRKVVGYLSEENPKEATIAGMSVMLGFGEVATDFLFLQAIQYFGDWELPRERKFKMVYPVIRATVTISPHFVPGYYFGALVFDELGYIDTAVDLLNEGISNNTRAFELWLYRDFTIRLFKTKEYKKAIEGIKRALQLKEHPPILDRILAYAYEKDGQIDKAISQWGKIYISTEDPGIKAICRKNIARLIKEGSKNENNKKNKYNEKLLPGGEIKR</sequence>
<dbReference type="EMBL" id="QMQB01000253">
    <property type="protein sequence ID" value="RLE11359.1"/>
    <property type="molecule type" value="Genomic_DNA"/>
</dbReference>
<evidence type="ECO:0000313" key="2">
    <source>
        <dbReference type="Proteomes" id="UP000267654"/>
    </source>
</evidence>
<dbReference type="InterPro" id="IPR011990">
    <property type="entry name" value="TPR-like_helical_dom_sf"/>
</dbReference>
<dbReference type="AlphaFoldDB" id="A0A662DB58"/>
<evidence type="ECO:0000313" key="1">
    <source>
        <dbReference type="EMBL" id="RLE11359.1"/>
    </source>
</evidence>
<reference evidence="1 2" key="1">
    <citation type="submission" date="2018-06" db="EMBL/GenBank/DDBJ databases">
        <title>Extensive metabolic versatility and redundancy in microbially diverse, dynamic hydrothermal sediments.</title>
        <authorList>
            <person name="Dombrowski N."/>
            <person name="Teske A."/>
            <person name="Baker B.J."/>
        </authorList>
    </citation>
    <scope>NUCLEOTIDE SEQUENCE [LARGE SCALE GENOMIC DNA]</scope>
    <source>
        <strain evidence="1">B19_G9</strain>
    </source>
</reference>
<dbReference type="SUPFAM" id="SSF48452">
    <property type="entry name" value="TPR-like"/>
    <property type="match status" value="1"/>
</dbReference>
<dbReference type="Proteomes" id="UP000267654">
    <property type="component" value="Unassembled WGS sequence"/>
</dbReference>
<dbReference type="Gene3D" id="1.25.40.10">
    <property type="entry name" value="Tetratricopeptide repeat domain"/>
    <property type="match status" value="1"/>
</dbReference>
<gene>
    <name evidence="1" type="ORF">DRI96_06330</name>
</gene>
<protein>
    <recommendedName>
        <fullName evidence="3">Tetratricopeptide repeat protein</fullName>
    </recommendedName>
</protein>
<accession>A0A662DB58</accession>
<evidence type="ECO:0008006" key="3">
    <source>
        <dbReference type="Google" id="ProtNLM"/>
    </source>
</evidence>
<name>A0A662DB58_UNCAE</name>